<proteinExistence type="predicted"/>
<dbReference type="NCBIfam" id="TIGR02436">
    <property type="entry name" value="four helix bundle protein"/>
    <property type="match status" value="1"/>
</dbReference>
<dbReference type="SUPFAM" id="SSF158446">
    <property type="entry name" value="IVS-encoded protein-like"/>
    <property type="match status" value="1"/>
</dbReference>
<comment type="caution">
    <text evidence="1">The sequence shown here is derived from an EMBL/GenBank/DDBJ whole genome shotgun (WGS) entry which is preliminary data.</text>
</comment>
<accession>A0A0F9Z2J0</accession>
<evidence type="ECO:0000313" key="1">
    <source>
        <dbReference type="EMBL" id="KKO11314.1"/>
    </source>
</evidence>
<dbReference type="Gene3D" id="1.20.1440.60">
    <property type="entry name" value="23S rRNA-intervening sequence"/>
    <property type="match status" value="1"/>
</dbReference>
<dbReference type="Pfam" id="PF05635">
    <property type="entry name" value="23S_rRNA_IVP"/>
    <property type="match status" value="1"/>
</dbReference>
<reference evidence="1" key="1">
    <citation type="journal article" date="2015" name="Nature">
        <title>Complex archaea that bridge the gap between prokaryotes and eukaryotes.</title>
        <authorList>
            <person name="Spang A."/>
            <person name="Saw J.H."/>
            <person name="Jorgensen S.L."/>
            <person name="Zaremba-Niedzwiedzka K."/>
            <person name="Martijn J."/>
            <person name="Lind A.E."/>
            <person name="van Eijk R."/>
            <person name="Schleper C."/>
            <person name="Guy L."/>
            <person name="Ettema T.J."/>
        </authorList>
    </citation>
    <scope>NUCLEOTIDE SEQUENCE</scope>
</reference>
<protein>
    <recommendedName>
        <fullName evidence="2">Four helix bundle protein</fullName>
    </recommendedName>
</protein>
<dbReference type="InterPro" id="IPR012657">
    <property type="entry name" value="23S_rRNA-intervening_sequence"/>
</dbReference>
<dbReference type="AlphaFoldDB" id="A0A0F9Z2J0"/>
<gene>
    <name evidence="1" type="ORF">LCGC14_0017940</name>
</gene>
<dbReference type="EMBL" id="LAZR01000003">
    <property type="protein sequence ID" value="KKO11314.1"/>
    <property type="molecule type" value="Genomic_DNA"/>
</dbReference>
<evidence type="ECO:0008006" key="2">
    <source>
        <dbReference type="Google" id="ProtNLM"/>
    </source>
</evidence>
<name>A0A0F9Z2J0_9ZZZZ</name>
<organism evidence="1">
    <name type="scientific">marine sediment metagenome</name>
    <dbReference type="NCBI Taxonomy" id="412755"/>
    <lineage>
        <taxon>unclassified sequences</taxon>
        <taxon>metagenomes</taxon>
        <taxon>ecological metagenomes</taxon>
    </lineage>
</organism>
<dbReference type="InterPro" id="IPR036583">
    <property type="entry name" value="23S_rRNA_IVS_sf"/>
</dbReference>
<sequence>MSERRPDRPYDLQERTLAFAKAVRVFVNQLPTTLSNREDARQLIRSSGAIGENYIEANDSLGQKDFLMRARISRKEAKETRYWLRLVETNGNGQLDELR</sequence>